<keyword evidence="1" id="KW-0732">Signal</keyword>
<proteinExistence type="predicted"/>
<feature type="chain" id="PRO_5045567317" evidence="1">
    <location>
        <begin position="19"/>
        <end position="241"/>
    </location>
</feature>
<dbReference type="InterPro" id="IPR005901">
    <property type="entry name" value="GLPGLI"/>
</dbReference>
<evidence type="ECO:0000256" key="1">
    <source>
        <dbReference type="SAM" id="SignalP"/>
    </source>
</evidence>
<feature type="signal peptide" evidence="1">
    <location>
        <begin position="1"/>
        <end position="18"/>
    </location>
</feature>
<name>A0ABU2KI13_9FLAO</name>
<dbReference type="Pfam" id="PF09697">
    <property type="entry name" value="Porph_ging"/>
    <property type="match status" value="1"/>
</dbReference>
<dbReference type="NCBIfam" id="TIGR01200">
    <property type="entry name" value="GLPGLI"/>
    <property type="match status" value="1"/>
</dbReference>
<protein>
    <submittedName>
        <fullName evidence="2">GLPGLI family protein</fullName>
    </submittedName>
</protein>
<comment type="caution">
    <text evidence="2">The sequence shown here is derived from an EMBL/GenBank/DDBJ whole genome shotgun (WGS) entry which is preliminary data.</text>
</comment>
<reference evidence="3" key="1">
    <citation type="submission" date="2023-07" db="EMBL/GenBank/DDBJ databases">
        <title>Isolating and identifying novel microbial strains from the Mariana Trench.</title>
        <authorList>
            <person name="Fu H."/>
        </authorList>
    </citation>
    <scope>NUCLEOTIDE SEQUENCE [LARGE SCALE GENOMIC DNA]</scope>
    <source>
        <strain evidence="3">T-y2</strain>
    </source>
</reference>
<dbReference type="RefSeq" id="WP_311401270.1">
    <property type="nucleotide sequence ID" value="NZ_JAVRBG010000005.1"/>
</dbReference>
<keyword evidence="3" id="KW-1185">Reference proteome</keyword>
<evidence type="ECO:0000313" key="2">
    <source>
        <dbReference type="EMBL" id="MDT0294319.1"/>
    </source>
</evidence>
<evidence type="ECO:0000313" key="3">
    <source>
        <dbReference type="Proteomes" id="UP001182991"/>
    </source>
</evidence>
<sequence>MKKIILLLCISSSLFSYAQSGIINYTAQMNLQHQKEFIEELKKDEKVTMSVKQQVIDLYKNAEPDYFELHFNESESYYFKDESLKKEEGYTMGSKAGQMPFYTNTYTNVIIEDNRIFSFISHEPLDWKITNEQKNIGDVACFKATTTETLYSRQGNFYDRNIVAWFAPEYPVEFGPSNYSGLPGLVLEVERKEFTITATKINLNPNEDRLKIKCVDKDEKITSQKESYKKIAEMMKDRKKN</sequence>
<dbReference type="EMBL" id="JAVRBG010000005">
    <property type="protein sequence ID" value="MDT0294319.1"/>
    <property type="molecule type" value="Genomic_DNA"/>
</dbReference>
<dbReference type="Proteomes" id="UP001182991">
    <property type="component" value="Unassembled WGS sequence"/>
</dbReference>
<organism evidence="2 3">
    <name type="scientific">Mesonia ostreae</name>
    <dbReference type="NCBI Taxonomy" id="861110"/>
    <lineage>
        <taxon>Bacteria</taxon>
        <taxon>Pseudomonadati</taxon>
        <taxon>Bacteroidota</taxon>
        <taxon>Flavobacteriia</taxon>
        <taxon>Flavobacteriales</taxon>
        <taxon>Flavobacteriaceae</taxon>
        <taxon>Mesonia</taxon>
    </lineage>
</organism>
<gene>
    <name evidence="2" type="ORF">RLT85_06700</name>
</gene>
<accession>A0ABU2KI13</accession>